<dbReference type="Gene3D" id="3.30.710.10">
    <property type="entry name" value="Potassium Channel Kv1.1, Chain A"/>
    <property type="match status" value="1"/>
</dbReference>
<feature type="compositionally biased region" description="Basic and acidic residues" evidence="1">
    <location>
        <begin position="500"/>
        <end position="522"/>
    </location>
</feature>
<dbReference type="SUPFAM" id="SSF54695">
    <property type="entry name" value="POZ domain"/>
    <property type="match status" value="1"/>
</dbReference>
<dbReference type="Proteomes" id="UP001175271">
    <property type="component" value="Unassembled WGS sequence"/>
</dbReference>
<dbReference type="CDD" id="cd18186">
    <property type="entry name" value="BTB_POZ_ZBTB_KLHL-like"/>
    <property type="match status" value="1"/>
</dbReference>
<feature type="compositionally biased region" description="Polar residues" evidence="1">
    <location>
        <begin position="471"/>
        <end position="483"/>
    </location>
</feature>
<organism evidence="3 4">
    <name type="scientific">Steinernema hermaphroditum</name>
    <dbReference type="NCBI Taxonomy" id="289476"/>
    <lineage>
        <taxon>Eukaryota</taxon>
        <taxon>Metazoa</taxon>
        <taxon>Ecdysozoa</taxon>
        <taxon>Nematoda</taxon>
        <taxon>Chromadorea</taxon>
        <taxon>Rhabditida</taxon>
        <taxon>Tylenchina</taxon>
        <taxon>Panagrolaimomorpha</taxon>
        <taxon>Strongyloidoidea</taxon>
        <taxon>Steinernematidae</taxon>
        <taxon>Steinernema</taxon>
    </lineage>
</organism>
<evidence type="ECO:0000313" key="3">
    <source>
        <dbReference type="EMBL" id="KAK0400571.1"/>
    </source>
</evidence>
<dbReference type="PANTHER" id="PTHR22670:SF8">
    <property type="entry name" value="BTB DOMAIN-CONTAINING PROTEIN-RELATED"/>
    <property type="match status" value="1"/>
</dbReference>
<feature type="compositionally biased region" description="Low complexity" evidence="1">
    <location>
        <begin position="324"/>
        <end position="333"/>
    </location>
</feature>
<accession>A0AA39H8B6</accession>
<dbReference type="InterPro" id="IPR011333">
    <property type="entry name" value="SKP1/BTB/POZ_sf"/>
</dbReference>
<evidence type="ECO:0000259" key="2">
    <source>
        <dbReference type="PROSITE" id="PS50097"/>
    </source>
</evidence>
<feature type="domain" description="BTB" evidence="2">
    <location>
        <begin position="59"/>
        <end position="125"/>
    </location>
</feature>
<feature type="compositionally biased region" description="Polar residues" evidence="1">
    <location>
        <begin position="1"/>
        <end position="10"/>
    </location>
</feature>
<evidence type="ECO:0000256" key="1">
    <source>
        <dbReference type="SAM" id="MobiDB-lite"/>
    </source>
</evidence>
<evidence type="ECO:0000313" key="4">
    <source>
        <dbReference type="Proteomes" id="UP001175271"/>
    </source>
</evidence>
<dbReference type="PANTHER" id="PTHR22670">
    <property type="entry name" value="BTB DOMAIN-CONTAINING PROTEIN-RELATED-RELATED"/>
    <property type="match status" value="1"/>
</dbReference>
<proteinExistence type="predicted"/>
<feature type="region of interest" description="Disordered" evidence="1">
    <location>
        <begin position="1"/>
        <end position="36"/>
    </location>
</feature>
<feature type="region of interest" description="Disordered" evidence="1">
    <location>
        <begin position="366"/>
        <end position="522"/>
    </location>
</feature>
<feature type="compositionally biased region" description="Basic residues" evidence="1">
    <location>
        <begin position="13"/>
        <end position="26"/>
    </location>
</feature>
<gene>
    <name evidence="3" type="ORF">QR680_015324</name>
</gene>
<protein>
    <recommendedName>
        <fullName evidence="2">BTB domain-containing protein</fullName>
    </recommendedName>
</protein>
<keyword evidence="4" id="KW-1185">Reference proteome</keyword>
<feature type="compositionally biased region" description="Polar residues" evidence="1">
    <location>
        <begin position="27"/>
        <end position="36"/>
    </location>
</feature>
<feature type="compositionally biased region" description="Basic residues" evidence="1">
    <location>
        <begin position="304"/>
        <end position="323"/>
    </location>
</feature>
<name>A0AA39H8B6_9BILA</name>
<dbReference type="InterPro" id="IPR000210">
    <property type="entry name" value="BTB/POZ_dom"/>
</dbReference>
<dbReference type="Pfam" id="PF00651">
    <property type="entry name" value="BTB"/>
    <property type="match status" value="1"/>
</dbReference>
<comment type="caution">
    <text evidence="3">The sequence shown here is derived from an EMBL/GenBank/DDBJ whole genome shotgun (WGS) entry which is preliminary data.</text>
</comment>
<feature type="compositionally biased region" description="Polar residues" evidence="1">
    <location>
        <begin position="420"/>
        <end position="429"/>
    </location>
</feature>
<dbReference type="EMBL" id="JAUCMV010000004">
    <property type="protein sequence ID" value="KAK0400571.1"/>
    <property type="molecule type" value="Genomic_DNA"/>
</dbReference>
<reference evidence="3" key="1">
    <citation type="submission" date="2023-06" db="EMBL/GenBank/DDBJ databases">
        <title>Genomic analysis of the entomopathogenic nematode Steinernema hermaphroditum.</title>
        <authorList>
            <person name="Schwarz E.M."/>
            <person name="Heppert J.K."/>
            <person name="Baniya A."/>
            <person name="Schwartz H.T."/>
            <person name="Tan C.-H."/>
            <person name="Antoshechkin I."/>
            <person name="Sternberg P.W."/>
            <person name="Goodrich-Blair H."/>
            <person name="Dillman A.R."/>
        </authorList>
    </citation>
    <scope>NUCLEOTIDE SEQUENCE</scope>
    <source>
        <strain evidence="3">PS9179</strain>
        <tissue evidence="3">Whole animal</tissue>
    </source>
</reference>
<feature type="compositionally biased region" description="Polar residues" evidence="1">
    <location>
        <begin position="396"/>
        <end position="405"/>
    </location>
</feature>
<feature type="region of interest" description="Disordered" evidence="1">
    <location>
        <begin position="293"/>
        <end position="351"/>
    </location>
</feature>
<dbReference type="PROSITE" id="PS50097">
    <property type="entry name" value="BTB"/>
    <property type="match status" value="1"/>
</dbReference>
<dbReference type="AlphaFoldDB" id="A0AA39H8B6"/>
<sequence length="555" mass="62581">MSTKSQVSTCSRSSRRSSRQSSRRRSGNMQYRTPDQNQHFGQVGAYLARQRQVGNQHTMDIEILVDDRKEFLHSVVGCVHSSIIRKMVNSGEYRSPYALNLSGMRSSSVTKVVDWMYLGHIDLPTRHIGDYLAVTARLGVDALHHWLQQRLAKMASKSNDVITCLNIATDNRYKISPQIREQIISALMRKRSLLSEQDVDRLSQTSIVAVLTAPATQAQKIKAANMAVRWITKRMSLFDEVIPKISLPNTSSDLIGKLRHMLGQKEPLRLSTHFMLDSRGKIALSTDTESFKKNVGSIPVPRSSRSRNRSRRSCYRTLSRSRSRSSSVSSDASVTSEDYYRPSQRPSQQVVNARVLSEDEIRELRKVPPVATSTPERVRSGLPANFGRQPAPCSVRSIQHSTKSGNESRRSTRCPVDNEPCQQTPQCATSKCRRLSPQPVGSESRRHSPDQQATAAWKYPLASAVPLQPPNGHSPSSVHSQYVDNMPIPGNQRSQYCMETPRRSSEARSRVSTRDRTDSNVYSMDHEAMNAWFDDYNRCKKLKQPPPPAPSFIFK</sequence>